<dbReference type="OrthoDB" id="964176at2"/>
<comment type="caution">
    <text evidence="1">The sequence shown here is derived from an EMBL/GenBank/DDBJ whole genome shotgun (WGS) entry which is preliminary data.</text>
</comment>
<evidence type="ECO:0008006" key="3">
    <source>
        <dbReference type="Google" id="ProtNLM"/>
    </source>
</evidence>
<proteinExistence type="predicted"/>
<protein>
    <recommendedName>
        <fullName evidence="3">Phage virion morphogenesis family protein</fullName>
    </recommendedName>
</protein>
<dbReference type="AlphaFoldDB" id="A0A3D9D018"/>
<evidence type="ECO:0000313" key="1">
    <source>
        <dbReference type="EMBL" id="REC71362.1"/>
    </source>
</evidence>
<accession>A0A3D9D018</accession>
<keyword evidence="2" id="KW-1185">Reference proteome</keyword>
<gene>
    <name evidence="1" type="ORF">DRF58_05980</name>
</gene>
<evidence type="ECO:0000313" key="2">
    <source>
        <dbReference type="Proteomes" id="UP000256326"/>
    </source>
</evidence>
<organism evidence="1 2">
    <name type="scientific">Epilithonimonas hispanica</name>
    <dbReference type="NCBI Taxonomy" id="358687"/>
    <lineage>
        <taxon>Bacteria</taxon>
        <taxon>Pseudomonadati</taxon>
        <taxon>Bacteroidota</taxon>
        <taxon>Flavobacteriia</taxon>
        <taxon>Flavobacteriales</taxon>
        <taxon>Weeksellaceae</taxon>
        <taxon>Chryseobacterium group</taxon>
        <taxon>Epilithonimonas</taxon>
    </lineage>
</organism>
<reference evidence="1 2" key="1">
    <citation type="journal article" date="2006" name="Int. J. Syst. Evol. Microbiol.">
        <title>Chryseobacterium hispanicum sp. nov., isolated from the drinking water distribution system of Sevilla, Spain.</title>
        <authorList>
            <person name="Gallego V."/>
            <person name="Garcia M.T."/>
            <person name="Ventosa A."/>
        </authorList>
    </citation>
    <scope>NUCLEOTIDE SEQUENCE [LARGE SCALE GENOMIC DNA]</scope>
    <source>
        <strain evidence="1 2">KCTC 22104</strain>
    </source>
</reference>
<dbReference type="RefSeq" id="WP_116033845.1">
    <property type="nucleotide sequence ID" value="NZ_JBHLVV010000052.1"/>
</dbReference>
<name>A0A3D9D018_9FLAO</name>
<dbReference type="EMBL" id="QNUG01000010">
    <property type="protein sequence ID" value="REC71362.1"/>
    <property type="molecule type" value="Genomic_DNA"/>
</dbReference>
<dbReference type="Proteomes" id="UP000256326">
    <property type="component" value="Unassembled WGS sequence"/>
</dbReference>
<sequence length="176" mass="20475">MQNNDAEFPVPDFRKLAEKVLKDLPKNTSEKARAFFLGSFIKQGFTDTSFIPWVKRKDELSHKLLQQSLALKNSINITQADFKAVEITAGEGINYGAIHNEGGTIKVKVTPKMKKFFWAMYKKTEVEKWKFLALTKKEEFIIKIPKRQFIGHSETLMNSLDNMFINEIYNYFKNLK</sequence>